<evidence type="ECO:0000256" key="2">
    <source>
        <dbReference type="ARBA" id="ARBA00009425"/>
    </source>
</evidence>
<dbReference type="PANTHER" id="PTHR33932:SF4">
    <property type="entry name" value="NA(+)_H(+) ANTIPORTER SUBUNIT B"/>
    <property type="match status" value="1"/>
</dbReference>
<dbReference type="Pfam" id="PF04039">
    <property type="entry name" value="MnhB"/>
    <property type="match status" value="1"/>
</dbReference>
<feature type="transmembrane region" description="Helical" evidence="7">
    <location>
        <begin position="36"/>
        <end position="55"/>
    </location>
</feature>
<dbReference type="OrthoDB" id="9798859at2"/>
<feature type="domain" description="Na+/H+ antiporter MnhB subunit-related protein" evidence="8">
    <location>
        <begin position="6"/>
        <end position="127"/>
    </location>
</feature>
<dbReference type="EMBL" id="LT838813">
    <property type="protein sequence ID" value="SMD44937.1"/>
    <property type="molecule type" value="Genomic_DNA"/>
</dbReference>
<evidence type="ECO:0000256" key="4">
    <source>
        <dbReference type="ARBA" id="ARBA00022692"/>
    </source>
</evidence>
<evidence type="ECO:0000256" key="7">
    <source>
        <dbReference type="SAM" id="Phobius"/>
    </source>
</evidence>
<proteinExistence type="inferred from homology"/>
<comment type="similarity">
    <text evidence="2">Belongs to the CPA3 antiporters (TC 2.A.63) subunit B family.</text>
</comment>
<protein>
    <submittedName>
        <fullName evidence="9">Multicomponent Na+:H+ antiporter subunit B</fullName>
    </submittedName>
</protein>
<comment type="subcellular location">
    <subcellularLocation>
        <location evidence="1">Cell membrane</location>
        <topology evidence="1">Multi-pass membrane protein</topology>
    </subcellularLocation>
</comment>
<evidence type="ECO:0000256" key="5">
    <source>
        <dbReference type="ARBA" id="ARBA00022989"/>
    </source>
</evidence>
<reference evidence="10" key="1">
    <citation type="submission" date="2017-04" db="EMBL/GenBank/DDBJ databases">
        <authorList>
            <person name="Varghese N."/>
            <person name="Submissions S."/>
        </authorList>
    </citation>
    <scope>NUCLEOTIDE SEQUENCE [LARGE SCALE GENOMIC DNA]</scope>
    <source>
        <strain evidence="10">DSM 16537</strain>
    </source>
</reference>
<dbReference type="Proteomes" id="UP000192333">
    <property type="component" value="Chromosome I"/>
</dbReference>
<evidence type="ECO:0000256" key="6">
    <source>
        <dbReference type="ARBA" id="ARBA00023136"/>
    </source>
</evidence>
<name>A0A1W2H7N3_9BACT</name>
<dbReference type="InterPro" id="IPR050622">
    <property type="entry name" value="CPA3_antiporter_subunitB"/>
</dbReference>
<dbReference type="STRING" id="758820.SAMN00777080_3575"/>
<keyword evidence="6 7" id="KW-0472">Membrane</keyword>
<evidence type="ECO:0000259" key="8">
    <source>
        <dbReference type="Pfam" id="PF04039"/>
    </source>
</evidence>
<dbReference type="InterPro" id="IPR007182">
    <property type="entry name" value="MnhB"/>
</dbReference>
<feature type="transmembrane region" description="Helical" evidence="7">
    <location>
        <begin position="12"/>
        <end position="30"/>
    </location>
</feature>
<keyword evidence="4 7" id="KW-0812">Transmembrane</keyword>
<keyword evidence="3" id="KW-1003">Cell membrane</keyword>
<accession>A0A1W2H7N3</accession>
<keyword evidence="10" id="KW-1185">Reference proteome</keyword>
<evidence type="ECO:0000256" key="3">
    <source>
        <dbReference type="ARBA" id="ARBA00022475"/>
    </source>
</evidence>
<feature type="transmembrane region" description="Helical" evidence="7">
    <location>
        <begin position="67"/>
        <end position="87"/>
    </location>
</feature>
<organism evidence="9 10">
    <name type="scientific">Aquiflexum balticum DSM 16537</name>
    <dbReference type="NCBI Taxonomy" id="758820"/>
    <lineage>
        <taxon>Bacteria</taxon>
        <taxon>Pseudomonadati</taxon>
        <taxon>Bacteroidota</taxon>
        <taxon>Cytophagia</taxon>
        <taxon>Cytophagales</taxon>
        <taxon>Cyclobacteriaceae</taxon>
        <taxon>Aquiflexum</taxon>
    </lineage>
</organism>
<keyword evidence="5 7" id="KW-1133">Transmembrane helix</keyword>
<dbReference type="PANTHER" id="PTHR33932">
    <property type="entry name" value="NA(+)/H(+) ANTIPORTER SUBUNIT B"/>
    <property type="match status" value="1"/>
</dbReference>
<evidence type="ECO:0000313" key="10">
    <source>
        <dbReference type="Proteomes" id="UP000192333"/>
    </source>
</evidence>
<evidence type="ECO:0000256" key="1">
    <source>
        <dbReference type="ARBA" id="ARBA00004651"/>
    </source>
</evidence>
<sequence length="136" mass="15102">MKSLLFRTASDYLLPLLLLFSLFMLLRGHYEPGGGFVGGLMASIAFLIHSFAHGLKETRNIIRINPMTLMPIGLMLTFLAGIAPWFINEPFLTGLWYPEPMRFIGMLGSALVFDIGVYLVVIGATLTIMFSITETV</sequence>
<gene>
    <name evidence="9" type="ORF">SAMN00777080_3575</name>
</gene>
<evidence type="ECO:0000313" key="9">
    <source>
        <dbReference type="EMBL" id="SMD44937.1"/>
    </source>
</evidence>
<dbReference type="AlphaFoldDB" id="A0A1W2H7N3"/>
<feature type="transmembrane region" description="Helical" evidence="7">
    <location>
        <begin position="107"/>
        <end position="132"/>
    </location>
</feature>
<dbReference type="GO" id="GO:0005886">
    <property type="term" value="C:plasma membrane"/>
    <property type="evidence" value="ECO:0007669"/>
    <property type="project" value="UniProtKB-SubCell"/>
</dbReference>
<dbReference type="NCBIfam" id="NF009163">
    <property type="entry name" value="PRK12509.1"/>
    <property type="match status" value="1"/>
</dbReference>
<dbReference type="RefSeq" id="WP_084121708.1">
    <property type="nucleotide sequence ID" value="NZ_LT838813.1"/>
</dbReference>